<evidence type="ECO:0000313" key="1">
    <source>
        <dbReference type="EMBL" id="KAB1075253.1"/>
    </source>
</evidence>
<dbReference type="SUPFAM" id="SSF52540">
    <property type="entry name" value="P-loop containing nucleoside triphosphate hydrolases"/>
    <property type="match status" value="1"/>
</dbReference>
<sequence length="258" mass="27470">MERSRDAEPDEDDPRPDRAAALASLRELVASDRTRRDPGAALPLGVPALDDRLPAGGLGLGLPHEVAPEAEGDEPAALGFTLALIARHLGLAGGEALLVIAPGHPTPYGHGLSGLGLDPDRILLFEVGSDDEAYLAIEEALRTRGLRAVAGFLDAGLPLKQGRRLQLVAEASAPLLLVLRPARADLPNGAATRWRIGGAQGARDRFGCLLRPRWRVHLERCRNGRPGTWLLEWDHAAHRFGLPDALADHAPAARAGRS</sequence>
<accession>A0A6N6MYK7</accession>
<gene>
    <name evidence="1" type="ORF">F6X51_05015</name>
</gene>
<protein>
    <submittedName>
        <fullName evidence="1">ImuA protein</fullName>
    </submittedName>
</protein>
<proteinExistence type="predicted"/>
<dbReference type="AlphaFoldDB" id="A0A6N6MYK7"/>
<name>A0A6N6MYK7_9HYPH</name>
<keyword evidence="2" id="KW-1185">Reference proteome</keyword>
<dbReference type="Proteomes" id="UP000441523">
    <property type="component" value="Unassembled WGS sequence"/>
</dbReference>
<evidence type="ECO:0000313" key="2">
    <source>
        <dbReference type="Proteomes" id="UP000441523"/>
    </source>
</evidence>
<comment type="caution">
    <text evidence="1">The sequence shown here is derived from an EMBL/GenBank/DDBJ whole genome shotgun (WGS) entry which is preliminary data.</text>
</comment>
<dbReference type="InterPro" id="IPR027417">
    <property type="entry name" value="P-loop_NTPase"/>
</dbReference>
<dbReference type="EMBL" id="VZZJ01000003">
    <property type="protein sequence ID" value="KAB1075253.1"/>
    <property type="molecule type" value="Genomic_DNA"/>
</dbReference>
<reference evidence="1 2" key="1">
    <citation type="submission" date="2019-09" db="EMBL/GenBank/DDBJ databases">
        <title>YIM 132548 draft genome.</title>
        <authorList>
            <person name="Jiang L."/>
        </authorList>
    </citation>
    <scope>NUCLEOTIDE SEQUENCE [LARGE SCALE GENOMIC DNA]</scope>
    <source>
        <strain evidence="1 2">YIM 132548</strain>
    </source>
</reference>
<organism evidence="1 2">
    <name type="scientific">Methylobacterium planeticum</name>
    <dbReference type="NCBI Taxonomy" id="2615211"/>
    <lineage>
        <taxon>Bacteria</taxon>
        <taxon>Pseudomonadati</taxon>
        <taxon>Pseudomonadota</taxon>
        <taxon>Alphaproteobacteria</taxon>
        <taxon>Hyphomicrobiales</taxon>
        <taxon>Methylobacteriaceae</taxon>
        <taxon>Methylobacterium</taxon>
    </lineage>
</organism>
<dbReference type="RefSeq" id="WP_150962123.1">
    <property type="nucleotide sequence ID" value="NZ_VZZJ01000003.1"/>
</dbReference>
<dbReference type="Gene3D" id="3.40.50.300">
    <property type="entry name" value="P-loop containing nucleotide triphosphate hydrolases"/>
    <property type="match status" value="1"/>
</dbReference>